<reference evidence="2" key="1">
    <citation type="journal article" date="2017" name="Nat. Microbiol.">
        <title>Global analysis of biosynthetic gene clusters reveals vast potential of secondary metabolite production in Penicillium species.</title>
        <authorList>
            <person name="Nielsen J.C."/>
            <person name="Grijseels S."/>
            <person name="Prigent S."/>
            <person name="Ji B."/>
            <person name="Dainat J."/>
            <person name="Nielsen K.F."/>
            <person name="Frisvad J.C."/>
            <person name="Workman M."/>
            <person name="Nielsen J."/>
        </authorList>
    </citation>
    <scope>NUCLEOTIDE SEQUENCE [LARGE SCALE GENOMIC DNA]</scope>
    <source>
        <strain evidence="2">IBT 14082</strain>
    </source>
</reference>
<gene>
    <name evidence="1" type="ORF">PENFLA_c047G04381</name>
</gene>
<keyword evidence="2" id="KW-1185">Reference proteome</keyword>
<name>A0A1V6SHK2_9EURO</name>
<proteinExistence type="predicted"/>
<protein>
    <recommendedName>
        <fullName evidence="3">Kinesin light chain</fullName>
    </recommendedName>
</protein>
<organism evidence="1 2">
    <name type="scientific">Penicillium flavigenum</name>
    <dbReference type="NCBI Taxonomy" id="254877"/>
    <lineage>
        <taxon>Eukaryota</taxon>
        <taxon>Fungi</taxon>
        <taxon>Dikarya</taxon>
        <taxon>Ascomycota</taxon>
        <taxon>Pezizomycotina</taxon>
        <taxon>Eurotiomycetes</taxon>
        <taxon>Eurotiomycetidae</taxon>
        <taxon>Eurotiales</taxon>
        <taxon>Aspergillaceae</taxon>
        <taxon>Penicillium</taxon>
    </lineage>
</organism>
<comment type="caution">
    <text evidence="1">The sequence shown here is derived from an EMBL/GenBank/DDBJ whole genome shotgun (WGS) entry which is preliminary data.</text>
</comment>
<dbReference type="STRING" id="254877.A0A1V6SHK2"/>
<evidence type="ECO:0000313" key="1">
    <source>
        <dbReference type="EMBL" id="OQE13505.1"/>
    </source>
</evidence>
<dbReference type="Proteomes" id="UP000191342">
    <property type="component" value="Unassembled WGS sequence"/>
</dbReference>
<dbReference type="OrthoDB" id="5986190at2759"/>
<accession>A0A1V6SHK2</accession>
<dbReference type="Gene3D" id="1.25.40.10">
    <property type="entry name" value="Tetratricopeptide repeat domain"/>
    <property type="match status" value="1"/>
</dbReference>
<dbReference type="EMBL" id="MLQL01000047">
    <property type="protein sequence ID" value="OQE13505.1"/>
    <property type="molecule type" value="Genomic_DNA"/>
</dbReference>
<dbReference type="InterPro" id="IPR053137">
    <property type="entry name" value="NLR-like"/>
</dbReference>
<sequence length="94" mass="10616">METRKTKLGEDHPDTLKSLTNLASTFWTQRQWEEAEKLQVQVVETRKTKLGEDHPDTIDFVGTDNKVMHVLAGAFGNLKPHSKGRNVIIGQGYP</sequence>
<evidence type="ECO:0000313" key="2">
    <source>
        <dbReference type="Proteomes" id="UP000191342"/>
    </source>
</evidence>
<dbReference type="Pfam" id="PF13374">
    <property type="entry name" value="TPR_10"/>
    <property type="match status" value="1"/>
</dbReference>
<dbReference type="PANTHER" id="PTHR46082:SF11">
    <property type="entry name" value="AAA+ ATPASE DOMAIN-CONTAINING PROTEIN-RELATED"/>
    <property type="match status" value="1"/>
</dbReference>
<dbReference type="InterPro" id="IPR011990">
    <property type="entry name" value="TPR-like_helical_dom_sf"/>
</dbReference>
<dbReference type="AlphaFoldDB" id="A0A1V6SHK2"/>
<dbReference type="PANTHER" id="PTHR46082">
    <property type="entry name" value="ATP/GTP-BINDING PROTEIN-RELATED"/>
    <property type="match status" value="1"/>
</dbReference>
<evidence type="ECO:0008006" key="3">
    <source>
        <dbReference type="Google" id="ProtNLM"/>
    </source>
</evidence>